<sequence length="614" mass="65978">MSHHTPSHPPGSADETDSGPAASGAPTTAGEAERAAAPGRRGRGARRLAARAGLLGGWSRLARGLGALAGPPGRRARIGRCVAVGSAVLAVGLLLAALLLPNRPDRLTPAAFVRLPAEGILLAAVLLVLPPRGRRTAAAAIGVLIGLLTLLKCLDLGFYSVLYRPFDPVLDWGLLGNAADYLRGTSGRTGELVAIAGALLLAVTVVLASAGSTVRLSTLVARHRARSVGAVLVLCTAWITCVVFGLRPGGVPVASTLDAGLLRDRAQQVRVSLADARLFRRQAAHDAFAHTPPDRLLTGLRGKDVLFTFVESYGRSAIEDPAMAPRIGAVLKESDDALTAAGFRARSGWLRSPVTGGGSWLAHSTFLSGLWISNQQRFRSLTSSDRTTLTGAFRRTGAWRTVGVVPGVLVAWPEGRFFGLDHVYDGHHLDYHGPDFGWSQVPDQFTLQTFQRREFGRRGRGPLMAEIILTSSHYPWAPVPRMVDWAKFGDGSVFQRIRREGRSQEEVWRSPESVRDAYRASIVYSLSSLVGFLRRYGNDNTVLVFLGDHQPVPTVTGNSPRKDVPVTVVARDPKVLDRISGWGWTEGLKPAANAPIWGMDGFRDRFLRAFGPQG</sequence>
<accession>A0A542TJ46</accession>
<evidence type="ECO:0000313" key="4">
    <source>
        <dbReference type="Proteomes" id="UP000318103"/>
    </source>
</evidence>
<name>A0A542TJ46_9ACTN</name>
<dbReference type="SUPFAM" id="SSF53649">
    <property type="entry name" value="Alkaline phosphatase-like"/>
    <property type="match status" value="1"/>
</dbReference>
<comment type="caution">
    <text evidence="3">The sequence shown here is derived from an EMBL/GenBank/DDBJ whole genome shotgun (WGS) entry which is preliminary data.</text>
</comment>
<keyword evidence="2" id="KW-0472">Membrane</keyword>
<feature type="transmembrane region" description="Helical" evidence="2">
    <location>
        <begin position="192"/>
        <end position="216"/>
    </location>
</feature>
<evidence type="ECO:0000256" key="2">
    <source>
        <dbReference type="SAM" id="Phobius"/>
    </source>
</evidence>
<dbReference type="Proteomes" id="UP000318103">
    <property type="component" value="Unassembled WGS sequence"/>
</dbReference>
<keyword evidence="2" id="KW-1133">Transmembrane helix</keyword>
<protein>
    <submittedName>
        <fullName evidence="3">Phosphoglycerol transferase MdoB-like AlkP superfamily enzyme</fullName>
    </submittedName>
</protein>
<dbReference type="OrthoDB" id="1376015at2"/>
<feature type="transmembrane region" description="Helical" evidence="2">
    <location>
        <begin position="112"/>
        <end position="130"/>
    </location>
</feature>
<feature type="compositionally biased region" description="Low complexity" evidence="1">
    <location>
        <begin position="18"/>
        <end position="39"/>
    </location>
</feature>
<evidence type="ECO:0000313" key="3">
    <source>
        <dbReference type="EMBL" id="TQK86863.1"/>
    </source>
</evidence>
<dbReference type="GO" id="GO:0016740">
    <property type="term" value="F:transferase activity"/>
    <property type="evidence" value="ECO:0007669"/>
    <property type="project" value="UniProtKB-KW"/>
</dbReference>
<dbReference type="EMBL" id="VFNX01000002">
    <property type="protein sequence ID" value="TQK86863.1"/>
    <property type="molecule type" value="Genomic_DNA"/>
</dbReference>
<organism evidence="3 4">
    <name type="scientific">Streptomyces puniciscabiei</name>
    <dbReference type="NCBI Taxonomy" id="164348"/>
    <lineage>
        <taxon>Bacteria</taxon>
        <taxon>Bacillati</taxon>
        <taxon>Actinomycetota</taxon>
        <taxon>Actinomycetes</taxon>
        <taxon>Kitasatosporales</taxon>
        <taxon>Streptomycetaceae</taxon>
        <taxon>Streptomyces</taxon>
    </lineage>
</organism>
<reference evidence="3 4" key="1">
    <citation type="submission" date="2019-06" db="EMBL/GenBank/DDBJ databases">
        <title>Sequencing the genomes of 1000 actinobacteria strains.</title>
        <authorList>
            <person name="Klenk H.-P."/>
        </authorList>
    </citation>
    <scope>NUCLEOTIDE SEQUENCE [LARGE SCALE GENOMIC DNA]</scope>
    <source>
        <strain evidence="3 4">DSM 41929</strain>
    </source>
</reference>
<keyword evidence="4" id="KW-1185">Reference proteome</keyword>
<proteinExistence type="predicted"/>
<feature type="transmembrane region" description="Helical" evidence="2">
    <location>
        <begin position="81"/>
        <end position="100"/>
    </location>
</feature>
<evidence type="ECO:0000256" key="1">
    <source>
        <dbReference type="SAM" id="MobiDB-lite"/>
    </source>
</evidence>
<dbReference type="Gene3D" id="3.40.720.10">
    <property type="entry name" value="Alkaline Phosphatase, subunit A"/>
    <property type="match status" value="1"/>
</dbReference>
<feature type="transmembrane region" description="Helical" evidence="2">
    <location>
        <begin position="228"/>
        <end position="246"/>
    </location>
</feature>
<dbReference type="STRING" id="164348.BFF78_38685"/>
<keyword evidence="3" id="KW-0808">Transferase</keyword>
<dbReference type="InterPro" id="IPR017850">
    <property type="entry name" value="Alkaline_phosphatase_core_sf"/>
</dbReference>
<feature type="region of interest" description="Disordered" evidence="1">
    <location>
        <begin position="1"/>
        <end position="44"/>
    </location>
</feature>
<dbReference type="AlphaFoldDB" id="A0A542TJ46"/>
<keyword evidence="2" id="KW-0812">Transmembrane</keyword>
<gene>
    <name evidence="3" type="ORF">FB563_7017</name>
</gene>
<feature type="transmembrane region" description="Helical" evidence="2">
    <location>
        <begin position="137"/>
        <end position="162"/>
    </location>
</feature>